<organism evidence="9 11">
    <name type="scientific">Eubacterium ventriosum</name>
    <dbReference type="NCBI Taxonomy" id="39496"/>
    <lineage>
        <taxon>Bacteria</taxon>
        <taxon>Bacillati</taxon>
        <taxon>Bacillota</taxon>
        <taxon>Clostridia</taxon>
        <taxon>Eubacteriales</taxon>
        <taxon>Eubacteriaceae</taxon>
        <taxon>Eubacterium</taxon>
    </lineage>
</organism>
<dbReference type="InterPro" id="IPR051258">
    <property type="entry name" value="Diverse_Substrate_Transporter"/>
</dbReference>
<dbReference type="Proteomes" id="UP000286186">
    <property type="component" value="Unassembled WGS sequence"/>
</dbReference>
<keyword evidence="4 7" id="KW-0812">Transmembrane</keyword>
<dbReference type="PANTHER" id="PTHR42920">
    <property type="entry name" value="OS03G0707200 PROTEIN-RELATED"/>
    <property type="match status" value="1"/>
</dbReference>
<evidence type="ECO:0000313" key="12">
    <source>
        <dbReference type="Proteomes" id="UP000286186"/>
    </source>
</evidence>
<evidence type="ECO:0000256" key="2">
    <source>
        <dbReference type="ARBA" id="ARBA00007362"/>
    </source>
</evidence>
<evidence type="ECO:0000256" key="7">
    <source>
        <dbReference type="SAM" id="Phobius"/>
    </source>
</evidence>
<evidence type="ECO:0000313" key="11">
    <source>
        <dbReference type="Proteomes" id="UP000284779"/>
    </source>
</evidence>
<reference evidence="11 12" key="1">
    <citation type="submission" date="2018-08" db="EMBL/GenBank/DDBJ databases">
        <title>A genome reference for cultivated species of the human gut microbiota.</title>
        <authorList>
            <person name="Zou Y."/>
            <person name="Xue W."/>
            <person name="Luo G."/>
        </authorList>
    </citation>
    <scope>NUCLEOTIDE SEQUENCE [LARGE SCALE GENOMIC DNA]</scope>
    <source>
        <strain evidence="10 12">AM23-22</strain>
        <strain evidence="9 11">AM44-11BH</strain>
    </source>
</reference>
<keyword evidence="3" id="KW-1003">Cell membrane</keyword>
<keyword evidence="5 7" id="KW-1133">Transmembrane helix</keyword>
<keyword evidence="6 7" id="KW-0472">Membrane</keyword>
<protein>
    <submittedName>
        <fullName evidence="9">DMT family transporter</fullName>
    </submittedName>
</protein>
<comment type="subcellular location">
    <subcellularLocation>
        <location evidence="1">Cell membrane</location>
        <topology evidence="1">Multi-pass membrane protein</topology>
    </subcellularLocation>
</comment>
<feature type="transmembrane region" description="Helical" evidence="7">
    <location>
        <begin position="258"/>
        <end position="278"/>
    </location>
</feature>
<dbReference type="Gene3D" id="1.10.3730.20">
    <property type="match status" value="1"/>
</dbReference>
<feature type="domain" description="EamA" evidence="8">
    <location>
        <begin position="157"/>
        <end position="299"/>
    </location>
</feature>
<evidence type="ECO:0000256" key="4">
    <source>
        <dbReference type="ARBA" id="ARBA00022692"/>
    </source>
</evidence>
<name>A0A413RDD1_9FIRM</name>
<feature type="transmembrane region" description="Helical" evidence="7">
    <location>
        <begin position="226"/>
        <end position="246"/>
    </location>
</feature>
<dbReference type="InterPro" id="IPR000620">
    <property type="entry name" value="EamA_dom"/>
</dbReference>
<evidence type="ECO:0000313" key="9">
    <source>
        <dbReference type="EMBL" id="RHA20788.1"/>
    </source>
</evidence>
<sequence length="310" mass="33603">MNSLKLKNSFLLLLTAFIWGIAFVVQDSGGDALGPFTFNCLRAFIGGIVLLPTIKILDHTGLTYMKPKTKKEKKTLIIGGISCGIALFIASNIQQLGLYFGASAGKAGFLTACYIIIVPILGLFFGKKCGLNIWIGVCFSLVGLYLLCIHGSFSLTFADTLLLLCALAFSIHILVVDHFSPLVDGIRLSCIQFWTSAICTSIPMFFVDMKHSIAGIMNCLHNLTSINNWILLLYAGVLSCGVAYTLQIVGQKGLHPTVASLLMSMESVFSVLAGWIILGQTMSAREIFGCIFIFVAIVLAQIPMKKKITV</sequence>
<dbReference type="Proteomes" id="UP000284779">
    <property type="component" value="Unassembled WGS sequence"/>
</dbReference>
<feature type="transmembrane region" description="Helical" evidence="7">
    <location>
        <begin position="133"/>
        <end position="155"/>
    </location>
</feature>
<evidence type="ECO:0000256" key="6">
    <source>
        <dbReference type="ARBA" id="ARBA00023136"/>
    </source>
</evidence>
<evidence type="ECO:0000256" key="1">
    <source>
        <dbReference type="ARBA" id="ARBA00004651"/>
    </source>
</evidence>
<dbReference type="Pfam" id="PF00892">
    <property type="entry name" value="EamA"/>
    <property type="match status" value="2"/>
</dbReference>
<keyword evidence="11" id="KW-1185">Reference proteome</keyword>
<proteinExistence type="inferred from homology"/>
<evidence type="ECO:0000256" key="5">
    <source>
        <dbReference type="ARBA" id="ARBA00022989"/>
    </source>
</evidence>
<evidence type="ECO:0000256" key="3">
    <source>
        <dbReference type="ARBA" id="ARBA00022475"/>
    </source>
</evidence>
<feature type="transmembrane region" description="Helical" evidence="7">
    <location>
        <begin position="107"/>
        <end position="126"/>
    </location>
</feature>
<dbReference type="EMBL" id="QSFD01000001">
    <property type="protein sequence ID" value="RHA20788.1"/>
    <property type="molecule type" value="Genomic_DNA"/>
</dbReference>
<dbReference type="EMBL" id="QRHR01000004">
    <property type="protein sequence ID" value="RHF89306.1"/>
    <property type="molecule type" value="Genomic_DNA"/>
</dbReference>
<accession>A0A413RDD1</accession>
<dbReference type="PANTHER" id="PTHR42920:SF5">
    <property type="entry name" value="EAMA DOMAIN-CONTAINING PROTEIN"/>
    <property type="match status" value="1"/>
</dbReference>
<dbReference type="InterPro" id="IPR037185">
    <property type="entry name" value="EmrE-like"/>
</dbReference>
<evidence type="ECO:0000259" key="8">
    <source>
        <dbReference type="Pfam" id="PF00892"/>
    </source>
</evidence>
<dbReference type="AlphaFoldDB" id="A0A413RDD1"/>
<feature type="domain" description="EamA" evidence="8">
    <location>
        <begin position="10"/>
        <end position="147"/>
    </location>
</feature>
<feature type="transmembrane region" description="Helical" evidence="7">
    <location>
        <begin position="284"/>
        <end position="302"/>
    </location>
</feature>
<feature type="transmembrane region" description="Helical" evidence="7">
    <location>
        <begin position="36"/>
        <end position="54"/>
    </location>
</feature>
<dbReference type="GO" id="GO:0005886">
    <property type="term" value="C:plasma membrane"/>
    <property type="evidence" value="ECO:0007669"/>
    <property type="project" value="UniProtKB-SubCell"/>
</dbReference>
<evidence type="ECO:0000313" key="10">
    <source>
        <dbReference type="EMBL" id="RHF89306.1"/>
    </source>
</evidence>
<comment type="caution">
    <text evidence="9">The sequence shown here is derived from an EMBL/GenBank/DDBJ whole genome shotgun (WGS) entry which is preliminary data.</text>
</comment>
<feature type="transmembrane region" description="Helical" evidence="7">
    <location>
        <begin position="75"/>
        <end position="95"/>
    </location>
</feature>
<dbReference type="RefSeq" id="WP_117969295.1">
    <property type="nucleotide sequence ID" value="NZ_CATWJF010000004.1"/>
</dbReference>
<gene>
    <name evidence="10" type="ORF">DW652_05870</name>
    <name evidence="9" type="ORF">DW944_01055</name>
</gene>
<dbReference type="SUPFAM" id="SSF103481">
    <property type="entry name" value="Multidrug resistance efflux transporter EmrE"/>
    <property type="match status" value="2"/>
</dbReference>
<feature type="transmembrane region" description="Helical" evidence="7">
    <location>
        <begin position="161"/>
        <end position="179"/>
    </location>
</feature>
<comment type="similarity">
    <text evidence="2">Belongs to the EamA transporter family.</text>
</comment>